<keyword evidence="1" id="KW-0732">Signal</keyword>
<accession>A0A245ZVE8</accession>
<dbReference type="InterPro" id="IPR043749">
    <property type="entry name" value="DUF5694"/>
</dbReference>
<dbReference type="AlphaFoldDB" id="A0A245ZVE8"/>
<reference evidence="2 3" key="1">
    <citation type="submission" date="2017-03" db="EMBL/GenBank/DDBJ databases">
        <title>Genome sequence of Sphingomonas dokdonensis DSM 21029.</title>
        <authorList>
            <person name="Poehlein A."/>
            <person name="Wuebbeler J.H."/>
            <person name="Steinbuechel A."/>
            <person name="Daniel R."/>
        </authorList>
    </citation>
    <scope>NUCLEOTIDE SEQUENCE [LARGE SCALE GENOMIC DNA]</scope>
    <source>
        <strain evidence="2 3">DSM 21029</strain>
    </source>
</reference>
<evidence type="ECO:0008006" key="4">
    <source>
        <dbReference type="Google" id="ProtNLM"/>
    </source>
</evidence>
<dbReference type="Pfam" id="PF18950">
    <property type="entry name" value="DUF5694"/>
    <property type="match status" value="1"/>
</dbReference>
<keyword evidence="3" id="KW-1185">Reference proteome</keyword>
<comment type="caution">
    <text evidence="2">The sequence shown here is derived from an EMBL/GenBank/DDBJ whole genome shotgun (WGS) entry which is preliminary data.</text>
</comment>
<dbReference type="OrthoDB" id="69432at2"/>
<feature type="chain" id="PRO_5012760758" description="TraB family protein" evidence="1">
    <location>
        <begin position="25"/>
        <end position="369"/>
    </location>
</feature>
<evidence type="ECO:0000256" key="1">
    <source>
        <dbReference type="SAM" id="SignalP"/>
    </source>
</evidence>
<gene>
    <name evidence="2" type="ORF">SPDO_06090</name>
</gene>
<evidence type="ECO:0000313" key="2">
    <source>
        <dbReference type="EMBL" id="OWK33724.1"/>
    </source>
</evidence>
<dbReference type="EMBL" id="NBBI01000001">
    <property type="protein sequence ID" value="OWK33724.1"/>
    <property type="molecule type" value="Genomic_DNA"/>
</dbReference>
<name>A0A245ZVE8_9SPHN</name>
<sequence length="369" mass="39299">MRGRLWAAMIGVAIALGGVGAAAAAQWDPRAHRAFAGAATQVMVLGTPHLSGMPDTFKGAQLAPLLDRLAQWKPEVITIEAVSGPQCDHLRRYAVLHGDPAEDYCPDVAAEQKALGLDMAGATIAIEEALAVWPATPTAAQRRHLAALFLAGGDPSSAYVQWLRLATGERRAGDGLDAAMVARLEKAATRKNENIQIAALLAARLGLERVYPTDDHTADDAAGGSEAAGKAVSAAWDNPASHQRMADSAALNATLATPTGVLAMYRYYNDPKTAQLAFDSDYGAALKEPSPSHFGRGYVGWWETRNLRMIANIRKTVQRKPGARVLSIVGASHKAYFDAYLDLLHDVKVIDTNATLRLSAAPTVAPRRP</sequence>
<dbReference type="RefSeq" id="WP_143559567.1">
    <property type="nucleotide sequence ID" value="NZ_NBBI01000001.1"/>
</dbReference>
<proteinExistence type="predicted"/>
<evidence type="ECO:0000313" key="3">
    <source>
        <dbReference type="Proteomes" id="UP000197290"/>
    </source>
</evidence>
<feature type="signal peptide" evidence="1">
    <location>
        <begin position="1"/>
        <end position="24"/>
    </location>
</feature>
<dbReference type="Proteomes" id="UP000197290">
    <property type="component" value="Unassembled WGS sequence"/>
</dbReference>
<organism evidence="2 3">
    <name type="scientific">Sphingomonas dokdonensis</name>
    <dbReference type="NCBI Taxonomy" id="344880"/>
    <lineage>
        <taxon>Bacteria</taxon>
        <taxon>Pseudomonadati</taxon>
        <taxon>Pseudomonadota</taxon>
        <taxon>Alphaproteobacteria</taxon>
        <taxon>Sphingomonadales</taxon>
        <taxon>Sphingomonadaceae</taxon>
        <taxon>Sphingomonas</taxon>
    </lineage>
</organism>
<protein>
    <recommendedName>
        <fullName evidence="4">TraB family protein</fullName>
    </recommendedName>
</protein>